<dbReference type="InterPro" id="IPR051201">
    <property type="entry name" value="Chloro_Bact_Ser_Proteases"/>
</dbReference>
<protein>
    <submittedName>
        <fullName evidence="5">Trypsin-like peptidase domain-containing protein</fullName>
    </submittedName>
</protein>
<dbReference type="SUPFAM" id="SSF50494">
    <property type="entry name" value="Trypsin-like serine proteases"/>
    <property type="match status" value="1"/>
</dbReference>
<evidence type="ECO:0000256" key="1">
    <source>
        <dbReference type="ARBA" id="ARBA00022670"/>
    </source>
</evidence>
<proteinExistence type="predicted"/>
<dbReference type="SUPFAM" id="SSF50156">
    <property type="entry name" value="PDZ domain-like"/>
    <property type="match status" value="1"/>
</dbReference>
<accession>A0ABS3QZU2</accession>
<dbReference type="Gene3D" id="2.40.10.120">
    <property type="match status" value="1"/>
</dbReference>
<evidence type="ECO:0000313" key="5">
    <source>
        <dbReference type="EMBL" id="MBO2438879.1"/>
    </source>
</evidence>
<dbReference type="PRINTS" id="PR00834">
    <property type="entry name" value="PROTEASES2C"/>
</dbReference>
<dbReference type="EMBL" id="JAGEOK010000009">
    <property type="protein sequence ID" value="MBO2438879.1"/>
    <property type="molecule type" value="Genomic_DNA"/>
</dbReference>
<gene>
    <name evidence="5" type="ORF">J4557_15265</name>
</gene>
<reference evidence="5 6" key="1">
    <citation type="submission" date="2021-03" db="EMBL/GenBank/DDBJ databases">
        <authorList>
            <person name="Kanchanasin P."/>
            <person name="Saeng-In P."/>
            <person name="Phongsopitanun W."/>
            <person name="Yuki M."/>
            <person name="Kudo T."/>
            <person name="Ohkuma M."/>
            <person name="Tanasupawat S."/>
        </authorList>
    </citation>
    <scope>NUCLEOTIDE SEQUENCE [LARGE SCALE GENOMIC DNA]</scope>
    <source>
        <strain evidence="5 6">L46</strain>
    </source>
</reference>
<dbReference type="PROSITE" id="PS50106">
    <property type="entry name" value="PDZ"/>
    <property type="match status" value="1"/>
</dbReference>
<dbReference type="InterPro" id="IPR009003">
    <property type="entry name" value="Peptidase_S1_PA"/>
</dbReference>
<dbReference type="PANTHER" id="PTHR43343:SF3">
    <property type="entry name" value="PROTEASE DO-LIKE 8, CHLOROPLASTIC"/>
    <property type="match status" value="1"/>
</dbReference>
<dbReference type="Pfam" id="PF13180">
    <property type="entry name" value="PDZ_2"/>
    <property type="match status" value="1"/>
</dbReference>
<dbReference type="Gene3D" id="2.30.42.10">
    <property type="match status" value="1"/>
</dbReference>
<dbReference type="InterPro" id="IPR001940">
    <property type="entry name" value="Peptidase_S1C"/>
</dbReference>
<feature type="region of interest" description="Disordered" evidence="3">
    <location>
        <begin position="1"/>
        <end position="22"/>
    </location>
</feature>
<feature type="domain" description="PDZ" evidence="4">
    <location>
        <begin position="274"/>
        <end position="363"/>
    </location>
</feature>
<evidence type="ECO:0000256" key="3">
    <source>
        <dbReference type="SAM" id="MobiDB-lite"/>
    </source>
</evidence>
<dbReference type="InterPro" id="IPR001478">
    <property type="entry name" value="PDZ"/>
</dbReference>
<keyword evidence="1" id="KW-0645">Protease</keyword>
<evidence type="ECO:0000313" key="6">
    <source>
        <dbReference type="Proteomes" id="UP000666915"/>
    </source>
</evidence>
<sequence length="379" mass="37217">MRSRRRRPEVPSRRKREGADGGGGVLVDRNVRLFAGALAGTALLLAGCGGGGDGGKARTAAAAAPSPTGGAAQLQQQYEQVVSSVLPSVVKIETDQGEGSGVVYDDKGDIVTNAHVVAGAKQIRVTSSSGGSPLKATLVGSFVADDLAVVKATGGNLRPAAFGDSAQARVGQIVLAMGNPLGLAGSVTNGIVSALNRTVSTKQEGAFPGATIGDAIQTSAPINPGNSGGALVTLDGQVIGIPTAAASDPQIGGAAAGIGFAAPSDTVKKIVPQLIQSGKVSQSGRAAIGATVRTIVDPNSGQKTAVAVVDVTKGAGADKAGIKAGDLIVSVNGTPTPDQTALAAVLANLKPGGTVKVQVEEPNGAKKDVQVTLGELPGG</sequence>
<evidence type="ECO:0000259" key="4">
    <source>
        <dbReference type="PROSITE" id="PS50106"/>
    </source>
</evidence>
<evidence type="ECO:0000256" key="2">
    <source>
        <dbReference type="ARBA" id="ARBA00022801"/>
    </source>
</evidence>
<keyword evidence="6" id="KW-1185">Reference proteome</keyword>
<comment type="caution">
    <text evidence="5">The sequence shown here is derived from an EMBL/GenBank/DDBJ whole genome shotgun (WGS) entry which is preliminary data.</text>
</comment>
<dbReference type="Proteomes" id="UP000666915">
    <property type="component" value="Unassembled WGS sequence"/>
</dbReference>
<name>A0ABS3QZU2_9ACTN</name>
<dbReference type="Pfam" id="PF13365">
    <property type="entry name" value="Trypsin_2"/>
    <property type="match status" value="1"/>
</dbReference>
<dbReference type="PANTHER" id="PTHR43343">
    <property type="entry name" value="PEPTIDASE S12"/>
    <property type="match status" value="1"/>
</dbReference>
<dbReference type="SMART" id="SM00228">
    <property type="entry name" value="PDZ"/>
    <property type="match status" value="1"/>
</dbReference>
<organism evidence="5 6">
    <name type="scientific">Actinomadura nitritigenes</name>
    <dbReference type="NCBI Taxonomy" id="134602"/>
    <lineage>
        <taxon>Bacteria</taxon>
        <taxon>Bacillati</taxon>
        <taxon>Actinomycetota</taxon>
        <taxon>Actinomycetes</taxon>
        <taxon>Streptosporangiales</taxon>
        <taxon>Thermomonosporaceae</taxon>
        <taxon>Actinomadura</taxon>
    </lineage>
</organism>
<keyword evidence="2" id="KW-0378">Hydrolase</keyword>
<dbReference type="InterPro" id="IPR036034">
    <property type="entry name" value="PDZ_sf"/>
</dbReference>